<keyword evidence="2" id="KW-1185">Reference proteome</keyword>
<dbReference type="InterPro" id="IPR032675">
    <property type="entry name" value="LRR_dom_sf"/>
</dbReference>
<name>A0A9J6BCS0_POLVA</name>
<dbReference type="Gene3D" id="3.80.10.10">
    <property type="entry name" value="Ribonuclease Inhibitor"/>
    <property type="match status" value="1"/>
</dbReference>
<evidence type="ECO:0000313" key="1">
    <source>
        <dbReference type="EMBL" id="KAG5667673.1"/>
    </source>
</evidence>
<protein>
    <recommendedName>
        <fullName evidence="3">F-box domain-containing protein</fullName>
    </recommendedName>
</protein>
<evidence type="ECO:0000313" key="2">
    <source>
        <dbReference type="Proteomes" id="UP001107558"/>
    </source>
</evidence>
<dbReference type="AlphaFoldDB" id="A0A9J6BCS0"/>
<dbReference type="OrthoDB" id="5273213at2759"/>
<organism evidence="1 2">
    <name type="scientific">Polypedilum vanderplanki</name>
    <name type="common">Sleeping chironomid midge</name>
    <dbReference type="NCBI Taxonomy" id="319348"/>
    <lineage>
        <taxon>Eukaryota</taxon>
        <taxon>Metazoa</taxon>
        <taxon>Ecdysozoa</taxon>
        <taxon>Arthropoda</taxon>
        <taxon>Hexapoda</taxon>
        <taxon>Insecta</taxon>
        <taxon>Pterygota</taxon>
        <taxon>Neoptera</taxon>
        <taxon>Endopterygota</taxon>
        <taxon>Diptera</taxon>
        <taxon>Nematocera</taxon>
        <taxon>Chironomoidea</taxon>
        <taxon>Chironomidae</taxon>
        <taxon>Chironominae</taxon>
        <taxon>Polypedilum</taxon>
        <taxon>Polypedilum</taxon>
    </lineage>
</organism>
<gene>
    <name evidence="1" type="ORF">PVAND_015645</name>
</gene>
<dbReference type="CDD" id="cd09917">
    <property type="entry name" value="F-box_SF"/>
    <property type="match status" value="1"/>
</dbReference>
<proteinExistence type="predicted"/>
<dbReference type="EMBL" id="JADBJN010000004">
    <property type="protein sequence ID" value="KAG5667673.1"/>
    <property type="molecule type" value="Genomic_DNA"/>
</dbReference>
<accession>A0A9J6BCS0</accession>
<dbReference type="SUPFAM" id="SSF52047">
    <property type="entry name" value="RNI-like"/>
    <property type="match status" value="1"/>
</dbReference>
<evidence type="ECO:0008006" key="3">
    <source>
        <dbReference type="Google" id="ProtNLM"/>
    </source>
</evidence>
<sequence length="585" mass="69034">MRRKFEIMKDSFDVLDFPNEILIKIFKLVQNNKNLSQTCKKFYELISKLNEKNVSLCVDYRYLINLSFDIDNFLQSSSSISLTIDKNFTTIKNYNERLEDFIQIYGKRLKIIGHRDSFDLENLLKNLQLESLTFFQPLSQLNLFTANLENQKQLKELVMHVPSREDFNTICENLQDLEKLEFGVSDDLLTLSDFIKISNLKKLKVLSINRRLNFDYFNEFSKIKFENLEDLTLSLHMKLTENSFDIFLQNYSKLKSLDLAIKELKCLKVITNVLEKFNHLESLHLYFQNDLEIENSEIEQFYKTNHKNAKLKTLVFEAKTFDAKKLITKFIHDFPNLEKLYIFFTSSDDLIENFELILKGFPKLKIIENLVITEEILGTFLKYGKNLEKFQIDINMLENPNEILKDCSIALKGWKTLASITRENEKNFDLSMMIYNHWKKIKTLMDLKKQLKNLEIFSLRGHKFCDKIISHQTNVSFENVTDFTLQSNISSSQLDAFLKAVSNLEILTFDGINFLKDSENIVQIENEKIQTICVKLDLSYSRIKNEIQKLNELLTNIRFSVKSLKILIKNVENFEDENYYEKIKS</sequence>
<reference evidence="1" key="1">
    <citation type="submission" date="2021-03" db="EMBL/GenBank/DDBJ databases">
        <title>Chromosome level genome of the anhydrobiotic midge Polypedilum vanderplanki.</title>
        <authorList>
            <person name="Yoshida Y."/>
            <person name="Kikawada T."/>
            <person name="Gusev O."/>
        </authorList>
    </citation>
    <scope>NUCLEOTIDE SEQUENCE</scope>
    <source>
        <strain evidence="1">NIAS01</strain>
        <tissue evidence="1">Whole body or cell culture</tissue>
    </source>
</reference>
<dbReference type="Proteomes" id="UP001107558">
    <property type="component" value="Chromosome 4"/>
</dbReference>
<comment type="caution">
    <text evidence="1">The sequence shown here is derived from an EMBL/GenBank/DDBJ whole genome shotgun (WGS) entry which is preliminary data.</text>
</comment>